<sequence>MPLQILMSRLCPRGSESMLFALMAGLANMGGSMAHSIGSILIEMVWPVGKCNFTNVPILIIVGHLALPLASIPLVFLLLPSAGINQNLSTTASVTTSSSTSLSRFFARRRDRKLEEAEAEGK</sequence>
<keyword evidence="8" id="KW-1185">Reference proteome</keyword>
<name>A0A7G2CNW5_9TRYP</name>
<evidence type="ECO:0000313" key="7">
    <source>
        <dbReference type="EMBL" id="CAD2221556.1"/>
    </source>
</evidence>
<evidence type="ECO:0000256" key="2">
    <source>
        <dbReference type="ARBA" id="ARBA00022448"/>
    </source>
</evidence>
<dbReference type="Proteomes" id="UP000515908">
    <property type="component" value="Chromosome 21"/>
</dbReference>
<keyword evidence="4 6" id="KW-1133">Transmembrane helix</keyword>
<dbReference type="GO" id="GO:0016020">
    <property type="term" value="C:membrane"/>
    <property type="evidence" value="ECO:0007669"/>
    <property type="project" value="UniProtKB-SubCell"/>
</dbReference>
<evidence type="ECO:0000313" key="8">
    <source>
        <dbReference type="Proteomes" id="UP000515908"/>
    </source>
</evidence>
<protein>
    <submittedName>
        <fullName evidence="7">BT1 family, putative</fullName>
    </submittedName>
</protein>
<dbReference type="PANTHER" id="PTHR31585">
    <property type="entry name" value="FOLATE-BIOPTERIN TRANSPORTER 1, CHLOROPLASTIC"/>
    <property type="match status" value="1"/>
</dbReference>
<keyword evidence="2" id="KW-0813">Transport</keyword>
<evidence type="ECO:0000256" key="3">
    <source>
        <dbReference type="ARBA" id="ARBA00022692"/>
    </source>
</evidence>
<dbReference type="PANTHER" id="PTHR31585:SF51">
    <property type="entry name" value="TRANSPORTER, PUTATIVE-RELATED"/>
    <property type="match status" value="1"/>
</dbReference>
<gene>
    <name evidence="7" type="ORF">ADEAN_000908800</name>
</gene>
<accession>A0A7G2CNW5</accession>
<dbReference type="AlphaFoldDB" id="A0A7G2CNW5"/>
<organism evidence="7 8">
    <name type="scientific">Angomonas deanei</name>
    <dbReference type="NCBI Taxonomy" id="59799"/>
    <lineage>
        <taxon>Eukaryota</taxon>
        <taxon>Discoba</taxon>
        <taxon>Euglenozoa</taxon>
        <taxon>Kinetoplastea</taxon>
        <taxon>Metakinetoplastina</taxon>
        <taxon>Trypanosomatida</taxon>
        <taxon>Trypanosomatidae</taxon>
        <taxon>Strigomonadinae</taxon>
        <taxon>Angomonas</taxon>
    </lineage>
</organism>
<evidence type="ECO:0000256" key="5">
    <source>
        <dbReference type="ARBA" id="ARBA00023136"/>
    </source>
</evidence>
<reference evidence="7 8" key="1">
    <citation type="submission" date="2020-08" db="EMBL/GenBank/DDBJ databases">
        <authorList>
            <person name="Newling K."/>
            <person name="Davey J."/>
            <person name="Forrester S."/>
        </authorList>
    </citation>
    <scope>NUCLEOTIDE SEQUENCE [LARGE SCALE GENOMIC DNA]</scope>
    <source>
        <strain evidence="8">Crithidia deanei Carvalho (ATCC PRA-265)</strain>
    </source>
</reference>
<keyword evidence="5 6" id="KW-0472">Membrane</keyword>
<evidence type="ECO:0000256" key="4">
    <source>
        <dbReference type="ARBA" id="ARBA00022989"/>
    </source>
</evidence>
<keyword evidence="3 6" id="KW-0812">Transmembrane</keyword>
<proteinExistence type="predicted"/>
<comment type="subcellular location">
    <subcellularLocation>
        <location evidence="1">Membrane</location>
        <topology evidence="1">Multi-pass membrane protein</topology>
    </subcellularLocation>
</comment>
<evidence type="ECO:0000256" key="1">
    <source>
        <dbReference type="ARBA" id="ARBA00004141"/>
    </source>
</evidence>
<evidence type="ECO:0000256" key="6">
    <source>
        <dbReference type="SAM" id="Phobius"/>
    </source>
</evidence>
<dbReference type="Pfam" id="PF03092">
    <property type="entry name" value="BT1"/>
    <property type="match status" value="1"/>
</dbReference>
<dbReference type="EMBL" id="LR877165">
    <property type="protein sequence ID" value="CAD2221556.1"/>
    <property type="molecule type" value="Genomic_DNA"/>
</dbReference>
<dbReference type="InterPro" id="IPR039309">
    <property type="entry name" value="BT1"/>
</dbReference>
<feature type="transmembrane region" description="Helical" evidence="6">
    <location>
        <begin position="58"/>
        <end position="79"/>
    </location>
</feature>
<dbReference type="OrthoDB" id="246838at2759"/>
<dbReference type="VEuPathDB" id="TriTrypDB:ADEAN_000908800"/>